<feature type="non-terminal residue" evidence="2">
    <location>
        <position position="1"/>
    </location>
</feature>
<feature type="non-terminal residue" evidence="2">
    <location>
        <position position="95"/>
    </location>
</feature>
<dbReference type="Proteomes" id="UP000663882">
    <property type="component" value="Unassembled WGS sequence"/>
</dbReference>
<protein>
    <submittedName>
        <fullName evidence="2">Uncharacterized protein</fullName>
    </submittedName>
</protein>
<dbReference type="SUPFAM" id="SSF63829">
    <property type="entry name" value="Calcium-dependent phosphotriesterase"/>
    <property type="match status" value="1"/>
</dbReference>
<reference evidence="2" key="1">
    <citation type="submission" date="2021-02" db="EMBL/GenBank/DDBJ databases">
        <authorList>
            <person name="Nowell W R."/>
        </authorList>
    </citation>
    <scope>NUCLEOTIDE SEQUENCE</scope>
</reference>
<evidence type="ECO:0000313" key="3">
    <source>
        <dbReference type="Proteomes" id="UP000663882"/>
    </source>
</evidence>
<name>A0A815STR7_9BILA</name>
<accession>A0A815STR7</accession>
<dbReference type="InterPro" id="IPR011042">
    <property type="entry name" value="6-blade_b-propeller_TolB-like"/>
</dbReference>
<proteinExistence type="predicted"/>
<feature type="chain" id="PRO_5032944031" evidence="1">
    <location>
        <begin position="27"/>
        <end position="95"/>
    </location>
</feature>
<dbReference type="Gene3D" id="2.120.10.30">
    <property type="entry name" value="TolB, C-terminal domain"/>
    <property type="match status" value="1"/>
</dbReference>
<organism evidence="2 3">
    <name type="scientific">Rotaria sordida</name>
    <dbReference type="NCBI Taxonomy" id="392033"/>
    <lineage>
        <taxon>Eukaryota</taxon>
        <taxon>Metazoa</taxon>
        <taxon>Spiralia</taxon>
        <taxon>Gnathifera</taxon>
        <taxon>Rotifera</taxon>
        <taxon>Eurotatoria</taxon>
        <taxon>Bdelloidea</taxon>
        <taxon>Philodinida</taxon>
        <taxon>Philodinidae</taxon>
        <taxon>Rotaria</taxon>
    </lineage>
</organism>
<feature type="signal peptide" evidence="1">
    <location>
        <begin position="1"/>
        <end position="26"/>
    </location>
</feature>
<evidence type="ECO:0000256" key="1">
    <source>
        <dbReference type="SAM" id="SignalP"/>
    </source>
</evidence>
<dbReference type="OrthoDB" id="10014170at2759"/>
<keyword evidence="1" id="KW-0732">Signal</keyword>
<dbReference type="AlphaFoldDB" id="A0A815STR7"/>
<comment type="caution">
    <text evidence="2">The sequence shown here is derived from an EMBL/GenBank/DDBJ whole genome shotgun (WGS) entry which is preliminary data.</text>
</comment>
<gene>
    <name evidence="2" type="ORF">RFH988_LOCUS38455</name>
</gene>
<dbReference type="EMBL" id="CAJNOO010009508">
    <property type="protein sequence ID" value="CAF1492349.1"/>
    <property type="molecule type" value="Genomic_DNA"/>
</dbReference>
<evidence type="ECO:0000313" key="2">
    <source>
        <dbReference type="EMBL" id="CAF1492349.1"/>
    </source>
</evidence>
<sequence>GKMMKHIVLFCLAIIEAQVGWRNVIACPSGSWNTTGTRVARANLPEDVFIDNDGNIYVPDNSNSIQKWLPNTTNSITVAGGSFGSEMNQLKNPIG</sequence>